<evidence type="ECO:0008006" key="3">
    <source>
        <dbReference type="Google" id="ProtNLM"/>
    </source>
</evidence>
<gene>
    <name evidence="1" type="ORF">MUN80_17740</name>
</gene>
<sequence>MNSICWQENQRLKQRDFTASPEILPTVGKPFLASSYSEVRVWSFTTAEQKVVFNVTVRFLKDKSWFDPGQTQGNFISVVRNPERLLAHEQLHFDLAELIARRIRKLHAAYQAKRNSLPPDPLRAGLQQALLREEIKCLLQDRRALDDLYDVETNHGLLTEPQQVWQQRVARELETLKDFRSKETDCL</sequence>
<accession>A0ABY4F4L5</accession>
<dbReference type="RefSeq" id="WP_244714798.1">
    <property type="nucleotide sequence ID" value="NZ_CP095049.1"/>
</dbReference>
<proteinExistence type="predicted"/>
<keyword evidence="2" id="KW-1185">Reference proteome</keyword>
<evidence type="ECO:0000313" key="1">
    <source>
        <dbReference type="EMBL" id="UOQ51593.1"/>
    </source>
</evidence>
<name>A0ABY4F4L5_9BACT</name>
<dbReference type="Proteomes" id="UP000831785">
    <property type="component" value="Chromosome"/>
</dbReference>
<protein>
    <recommendedName>
        <fullName evidence="3">DUF922 domain-containing protein</fullName>
    </recommendedName>
</protein>
<reference evidence="1 2" key="1">
    <citation type="submission" date="2022-04" db="EMBL/GenBank/DDBJ databases">
        <title>Hymenobacter sp. isolated from the air.</title>
        <authorList>
            <person name="Won M."/>
            <person name="Lee C.-M."/>
            <person name="Woen H.-Y."/>
            <person name="Kwon S.-W."/>
        </authorList>
    </citation>
    <scope>NUCLEOTIDE SEQUENCE [LARGE SCALE GENOMIC DNA]</scope>
    <source>
        <strain evidence="2">5116 S-27</strain>
    </source>
</reference>
<evidence type="ECO:0000313" key="2">
    <source>
        <dbReference type="Proteomes" id="UP000831785"/>
    </source>
</evidence>
<organism evidence="1 2">
    <name type="scientific">Hymenobacter cellulosivorans</name>
    <dbReference type="NCBI Taxonomy" id="2932249"/>
    <lineage>
        <taxon>Bacteria</taxon>
        <taxon>Pseudomonadati</taxon>
        <taxon>Bacteroidota</taxon>
        <taxon>Cytophagia</taxon>
        <taxon>Cytophagales</taxon>
        <taxon>Hymenobacteraceae</taxon>
        <taxon>Hymenobacter</taxon>
    </lineage>
</organism>
<dbReference type="EMBL" id="CP095049">
    <property type="protein sequence ID" value="UOQ51593.1"/>
    <property type="molecule type" value="Genomic_DNA"/>
</dbReference>